<evidence type="ECO:0000313" key="9">
    <source>
        <dbReference type="EMBL" id="TGN38445.1"/>
    </source>
</evidence>
<dbReference type="InterPro" id="IPR011047">
    <property type="entry name" value="Quinoprotein_ADH-like_sf"/>
</dbReference>
<feature type="domain" description="PilY1 beta-propeller" evidence="8">
    <location>
        <begin position="1039"/>
        <end position="1374"/>
    </location>
</feature>
<keyword evidence="7" id="KW-0732">Signal</keyword>
<dbReference type="Proteomes" id="UP000298325">
    <property type="component" value="Unassembled WGS sequence"/>
</dbReference>
<gene>
    <name evidence="9" type="ORF">E5Q11_14840</name>
</gene>
<accession>A0A4Z1C722</accession>
<dbReference type="InterPro" id="IPR008707">
    <property type="entry name" value="B-propeller_PilY1"/>
</dbReference>
<evidence type="ECO:0000259" key="8">
    <source>
        <dbReference type="Pfam" id="PF05567"/>
    </source>
</evidence>
<evidence type="ECO:0000256" key="2">
    <source>
        <dbReference type="ARBA" id="ARBA00008387"/>
    </source>
</evidence>
<sequence>MVNQSVPSSYGKRIAGGLVAGLLWLTAASAANANISQAPLFLTQGVEPQVMLSLSNDHQLFFEAYPDYLDLDGDGAADQTYKHSNDYYGYFDSYKCYDYDTSLGRFQPEAITSNKYCDTVSGAWSGNFLNYLTMSRMDVVRKILFGGFRRTDSSSLTVLERAYFPTDAHSWVRYYNGSDLPKLTPFAKPEEVVSTSSSSVTVGNGDKLFVLDSNQSIFFNSVQIGDQVLAYKGSTRPDISDPGTTPVMLGRISSENDLTNVIAVQVQGANTGVNTSANWTIVNLSRSGVSFCNTTMNSRLSGGERVPDTKPPRMSVASGNYSLWNANERWQCTWSSEKSATNGNNIGLTEFAANDRNPNKTAVSLGQADYNVRVEVCDPTLIHEERCKQYPDGNYKPVGLLQQYGDDEEILFGLLSGSYLKNKSGGVVRKNVSAFTDEVAAETDGRFSSPPTTGGIVDSLNLLRMFGYDNAGTYSQSPESCTFNLSLEDIADGRCASWGNPQSEIFLEAIRYFAGQSPTGDFTFEGDDRLTGLKSQPWQDTVSEDLYCAPLNVINFNSSSASLDRDELGSVSNLSGLDSLDDLRAIVGEIGSAEGINGNDWFVGATSSETNQLCTSKTVGTLAEVAGLCPEAPRLSAGYDAAGIANHAYTTDLRPGITGDQFVKTFAVSLAPAVPRIDIRKPGSDEVAVTILPACRNQTSGGNCALVDFKVVRQDVENGTGLFLVNWEDSEQGGDYDQDMYGTIRYEITDSELTVTTDVAGQSTPFILGFGYVLNGTTKNGFHAHSGINNFTYSDPGVTSCSGCQSSNGETSHTYTLSSSETSEGLLESPMFYAAKWGGYDKQADFPSDPASWDADGDGLPDNYYFAIDPSKLATDLELVFADILRSSSAAASVAASSSSLSTDTAVYQASFNSENWSGDLRAFSIEDDGSVSETFDWSAAAMLDNLTAGDIEDRNIITNQSLSTADQVAGELLSTTGNAFEWDALDDAQRLSLRQNLDGSEASESIGELRLEYLRGDRSNERTLTNTSGIFRERDSRLGDIINSNPQFVHQQNFGYGGLDAVSAFSTVGDYNAFRATTAYQERPPLVVVGANDGMLHGFNASSGEDGGKELFAYIPSEIIPNLAELTEQDYAHRYYVDGSPRVADAWLGTSLGWRTLAVGATGAGGGSIFALDVTDPENMTADQFLWEFSHPDLGRTLQQPAIVPMPNGEFAVVVSSGFFDTAPAGGGKIWLLNASSGRPFRTFDLPDSGQLGSPLAVDLDNDRIVDRIYVGDSEGQVWRIDTEGTNASQWDAPNGLKSGSDLIPLFTAPAGQPITAPLTSAFNEKGEHMVFFGTGSFIRQGDNVVGEDPDVQAFYGIVDDDEASGTLTVSDLLQQEILTRVTQVEIAGEEEGETEIVNVGLTAVSANQITNQKGWYLNLEWETDLGGPGPEGERVTARALVRGDRVIFTSLIPSADACAAGGTSWLYELDTFSGSRLSYSVFDINNDNKFDEGDFIEIVIEGETVRIPASGFNPEVGIINTPTVLIDPESGDERKVFTGSSGQIISVPEAGSISRGRQNWEQIR</sequence>
<dbReference type="Pfam" id="PF05567">
    <property type="entry name" value="T4P_PilY1"/>
    <property type="match status" value="1"/>
</dbReference>
<evidence type="ECO:0000256" key="7">
    <source>
        <dbReference type="SAM" id="SignalP"/>
    </source>
</evidence>
<keyword evidence="10" id="KW-1185">Reference proteome</keyword>
<dbReference type="GO" id="GO:0009289">
    <property type="term" value="C:pilus"/>
    <property type="evidence" value="ECO:0007669"/>
    <property type="project" value="UniProtKB-SubCell"/>
</dbReference>
<keyword evidence="5" id="KW-0106">Calcium</keyword>
<dbReference type="RefSeq" id="WP_135804244.1">
    <property type="nucleotide sequence ID" value="NZ_SRPF01000005.1"/>
</dbReference>
<dbReference type="GO" id="GO:0046872">
    <property type="term" value="F:metal ion binding"/>
    <property type="evidence" value="ECO:0007669"/>
    <property type="project" value="UniProtKB-KW"/>
</dbReference>
<organism evidence="9 10">
    <name type="scientific">Marinobacter confluentis</name>
    <dbReference type="NCBI Taxonomy" id="1697557"/>
    <lineage>
        <taxon>Bacteria</taxon>
        <taxon>Pseudomonadati</taxon>
        <taxon>Pseudomonadota</taxon>
        <taxon>Gammaproteobacteria</taxon>
        <taxon>Pseudomonadales</taxon>
        <taxon>Marinobacteraceae</taxon>
        <taxon>Marinobacter</taxon>
    </lineage>
</organism>
<feature type="chain" id="PRO_5021441155" description="PilY1 beta-propeller domain-containing protein" evidence="7">
    <location>
        <begin position="34"/>
        <end position="1566"/>
    </location>
</feature>
<dbReference type="SUPFAM" id="SSF50998">
    <property type="entry name" value="Quinoprotein alcohol dehydrogenase-like"/>
    <property type="match status" value="1"/>
</dbReference>
<comment type="subcellular location">
    <subcellularLocation>
        <location evidence="1">Fimbrium</location>
    </subcellularLocation>
</comment>
<keyword evidence="6" id="KW-0281">Fimbrium</keyword>
<dbReference type="OrthoDB" id="7156875at2"/>
<comment type="caution">
    <text evidence="9">The sequence shown here is derived from an EMBL/GenBank/DDBJ whole genome shotgun (WGS) entry which is preliminary data.</text>
</comment>
<reference evidence="9 10" key="1">
    <citation type="submission" date="2019-04" db="EMBL/GenBank/DDBJ databases">
        <authorList>
            <person name="Park S."/>
            <person name="Yoon J.-H."/>
        </authorList>
    </citation>
    <scope>NUCLEOTIDE SEQUENCE [LARGE SCALE GENOMIC DNA]</scope>
    <source>
        <strain evidence="9 10">HJM-18</strain>
    </source>
</reference>
<keyword evidence="3" id="KW-1029">Fimbrium biogenesis</keyword>
<proteinExistence type="inferred from homology"/>
<dbReference type="EMBL" id="SRPF01000005">
    <property type="protein sequence ID" value="TGN38445.1"/>
    <property type="molecule type" value="Genomic_DNA"/>
</dbReference>
<evidence type="ECO:0000256" key="5">
    <source>
        <dbReference type="ARBA" id="ARBA00022837"/>
    </source>
</evidence>
<name>A0A4Z1C722_9GAMM</name>
<evidence type="ECO:0000256" key="1">
    <source>
        <dbReference type="ARBA" id="ARBA00004561"/>
    </source>
</evidence>
<keyword evidence="4" id="KW-0479">Metal-binding</keyword>
<evidence type="ECO:0000256" key="4">
    <source>
        <dbReference type="ARBA" id="ARBA00022723"/>
    </source>
</evidence>
<protein>
    <recommendedName>
        <fullName evidence="8">PilY1 beta-propeller domain-containing protein</fullName>
    </recommendedName>
</protein>
<comment type="similarity">
    <text evidence="2">Belongs to the PilY1 family.</text>
</comment>
<evidence type="ECO:0000256" key="6">
    <source>
        <dbReference type="ARBA" id="ARBA00023263"/>
    </source>
</evidence>
<feature type="signal peptide" evidence="7">
    <location>
        <begin position="1"/>
        <end position="33"/>
    </location>
</feature>
<evidence type="ECO:0000256" key="3">
    <source>
        <dbReference type="ARBA" id="ARBA00022558"/>
    </source>
</evidence>
<evidence type="ECO:0000313" key="10">
    <source>
        <dbReference type="Proteomes" id="UP000298325"/>
    </source>
</evidence>